<reference evidence="3" key="1">
    <citation type="journal article" date="2019" name="Int. J. Syst. Evol. Microbiol.">
        <title>The Global Catalogue of Microorganisms (GCM) 10K type strain sequencing project: providing services to taxonomists for standard genome sequencing and annotation.</title>
        <authorList>
            <consortium name="The Broad Institute Genomics Platform"/>
            <consortium name="The Broad Institute Genome Sequencing Center for Infectious Disease"/>
            <person name="Wu L."/>
            <person name="Ma J."/>
        </authorList>
    </citation>
    <scope>NUCLEOTIDE SEQUENCE [LARGE SCALE GENOMIC DNA]</scope>
    <source>
        <strain evidence="3">CCUG 62974</strain>
    </source>
</reference>
<protein>
    <submittedName>
        <fullName evidence="2">Uncharacterized protein</fullName>
    </submittedName>
</protein>
<sequence>MIRRLLAGLALAAAALTMPLATGASASAVADPAPIEVVNPAPEAEDTPDSGEAIIRWISAARCISGGGTPVRVLPRWGYCRGGLYHGRIVRF</sequence>
<evidence type="ECO:0000313" key="2">
    <source>
        <dbReference type="EMBL" id="MFD0885968.1"/>
    </source>
</evidence>
<keyword evidence="3" id="KW-1185">Reference proteome</keyword>
<dbReference type="Proteomes" id="UP001597024">
    <property type="component" value="Unassembled WGS sequence"/>
</dbReference>
<evidence type="ECO:0000313" key="3">
    <source>
        <dbReference type="Proteomes" id="UP001597024"/>
    </source>
</evidence>
<feature type="signal peptide" evidence="1">
    <location>
        <begin position="1"/>
        <end position="26"/>
    </location>
</feature>
<comment type="caution">
    <text evidence="2">The sequence shown here is derived from an EMBL/GenBank/DDBJ whole genome shotgun (WGS) entry which is preliminary data.</text>
</comment>
<feature type="chain" id="PRO_5046714873" evidence="1">
    <location>
        <begin position="27"/>
        <end position="92"/>
    </location>
</feature>
<organism evidence="2 3">
    <name type="scientific">Streptosporangium algeriense</name>
    <dbReference type="NCBI Taxonomy" id="1682748"/>
    <lineage>
        <taxon>Bacteria</taxon>
        <taxon>Bacillati</taxon>
        <taxon>Actinomycetota</taxon>
        <taxon>Actinomycetes</taxon>
        <taxon>Streptosporangiales</taxon>
        <taxon>Streptosporangiaceae</taxon>
        <taxon>Streptosporangium</taxon>
    </lineage>
</organism>
<proteinExistence type="predicted"/>
<accession>A0ABW3DTF1</accession>
<dbReference type="EMBL" id="JBHTHX010000481">
    <property type="protein sequence ID" value="MFD0885968.1"/>
    <property type="molecule type" value="Genomic_DNA"/>
</dbReference>
<name>A0ABW3DTF1_9ACTN</name>
<evidence type="ECO:0000256" key="1">
    <source>
        <dbReference type="SAM" id="SignalP"/>
    </source>
</evidence>
<keyword evidence="1" id="KW-0732">Signal</keyword>
<gene>
    <name evidence="2" type="ORF">ACFQ08_15575</name>
</gene>